<proteinExistence type="predicted"/>
<comment type="caution">
    <text evidence="2">The sequence shown here is derived from an EMBL/GenBank/DDBJ whole genome shotgun (WGS) entry which is preliminary data.</text>
</comment>
<organism evidence="2 3">
    <name type="scientific">Catenuloplanes indicus</name>
    <dbReference type="NCBI Taxonomy" id="137267"/>
    <lineage>
        <taxon>Bacteria</taxon>
        <taxon>Bacillati</taxon>
        <taxon>Actinomycetota</taxon>
        <taxon>Actinomycetes</taxon>
        <taxon>Micromonosporales</taxon>
        <taxon>Micromonosporaceae</taxon>
        <taxon>Catenuloplanes</taxon>
    </lineage>
</organism>
<sequence>MPNERDGPHDGGSIVDIPQANSLTEQIEKDDKVRQQEKHDDQKHPTNH</sequence>
<evidence type="ECO:0000256" key="1">
    <source>
        <dbReference type="SAM" id="MobiDB-lite"/>
    </source>
</evidence>
<feature type="compositionally biased region" description="Basic and acidic residues" evidence="1">
    <location>
        <begin position="26"/>
        <end position="48"/>
    </location>
</feature>
<dbReference type="RefSeq" id="WP_307237356.1">
    <property type="nucleotide sequence ID" value="NZ_JAUSUZ010000001.1"/>
</dbReference>
<reference evidence="2 3" key="1">
    <citation type="submission" date="2023-07" db="EMBL/GenBank/DDBJ databases">
        <title>Sequencing the genomes of 1000 actinobacteria strains.</title>
        <authorList>
            <person name="Klenk H.-P."/>
        </authorList>
    </citation>
    <scope>NUCLEOTIDE SEQUENCE [LARGE SCALE GENOMIC DNA]</scope>
    <source>
        <strain evidence="2 3">DSM 44709</strain>
    </source>
</reference>
<dbReference type="EMBL" id="JAUSUZ010000001">
    <property type="protein sequence ID" value="MDQ0365126.1"/>
    <property type="molecule type" value="Genomic_DNA"/>
</dbReference>
<dbReference type="Proteomes" id="UP001240236">
    <property type="component" value="Unassembled WGS sequence"/>
</dbReference>
<gene>
    <name evidence="2" type="ORF">J2S42_001795</name>
</gene>
<protein>
    <submittedName>
        <fullName evidence="2">Uncharacterized protein</fullName>
    </submittedName>
</protein>
<dbReference type="AlphaFoldDB" id="A0AAE3VWQ2"/>
<keyword evidence="3" id="KW-1185">Reference proteome</keyword>
<evidence type="ECO:0000313" key="3">
    <source>
        <dbReference type="Proteomes" id="UP001240236"/>
    </source>
</evidence>
<evidence type="ECO:0000313" key="2">
    <source>
        <dbReference type="EMBL" id="MDQ0365126.1"/>
    </source>
</evidence>
<feature type="region of interest" description="Disordered" evidence="1">
    <location>
        <begin position="1"/>
        <end position="48"/>
    </location>
</feature>
<name>A0AAE3VWQ2_9ACTN</name>
<accession>A0AAE3VWQ2</accession>